<dbReference type="Proteomes" id="UP001176521">
    <property type="component" value="Unassembled WGS sequence"/>
</dbReference>
<proteinExistence type="predicted"/>
<name>A0AAN6GAD7_9BASI</name>
<organism evidence="1 2">
    <name type="scientific">Tilletia horrida</name>
    <dbReference type="NCBI Taxonomy" id="155126"/>
    <lineage>
        <taxon>Eukaryota</taxon>
        <taxon>Fungi</taxon>
        <taxon>Dikarya</taxon>
        <taxon>Basidiomycota</taxon>
        <taxon>Ustilaginomycotina</taxon>
        <taxon>Exobasidiomycetes</taxon>
        <taxon>Tilletiales</taxon>
        <taxon>Tilletiaceae</taxon>
        <taxon>Tilletia</taxon>
    </lineage>
</organism>
<evidence type="ECO:0000313" key="2">
    <source>
        <dbReference type="Proteomes" id="UP001176521"/>
    </source>
</evidence>
<comment type="caution">
    <text evidence="1">The sequence shown here is derived from an EMBL/GenBank/DDBJ whole genome shotgun (WGS) entry which is preliminary data.</text>
</comment>
<protein>
    <submittedName>
        <fullName evidence="1">Uncharacterized protein</fullName>
    </submittedName>
</protein>
<gene>
    <name evidence="1" type="ORF">OC842_005282</name>
</gene>
<accession>A0AAN6GAD7</accession>
<dbReference type="EMBL" id="JAPDMQ010000366">
    <property type="protein sequence ID" value="KAK0526123.1"/>
    <property type="molecule type" value="Genomic_DNA"/>
</dbReference>
<reference evidence="1" key="1">
    <citation type="journal article" date="2023" name="PhytoFront">
        <title>Draft Genome Resources of Seven Strains of Tilletia horrida, Causal Agent of Kernel Smut of Rice.</title>
        <authorList>
            <person name="Khanal S."/>
            <person name="Antony Babu S."/>
            <person name="Zhou X.G."/>
        </authorList>
    </citation>
    <scope>NUCLEOTIDE SEQUENCE</scope>
    <source>
        <strain evidence="1">TX3</strain>
    </source>
</reference>
<dbReference type="AlphaFoldDB" id="A0AAN6GAD7"/>
<keyword evidence="2" id="KW-1185">Reference proteome</keyword>
<evidence type="ECO:0000313" key="1">
    <source>
        <dbReference type="EMBL" id="KAK0526123.1"/>
    </source>
</evidence>
<sequence>MAGVAMASVIPQVPQALEARQGPNTVYDQYPNDQTAALNLTAWFAPAPKAQVQKLVGSRTLLRPTDLPKGFKLGADEHPLLFISGYFTDIRQYNALSIPQLSVQHLYIPYTQGVESSSTPFSYHVKTYFDQLIPSLVGTLLQDSNSYPANFDPPHAAFKPIGTSSYTFNVDVGLLNVIDGPGITTPAFISYFERSKDTSLTIDYLKSVLNQPVIRTSSNSCNKIIYSFNEPFADPFTVKGSLKSGAVLSGSALSFSNIEGFSGTAQWVLPTAADPCSKYA</sequence>